<keyword evidence="2" id="KW-0413">Isomerase</keyword>
<dbReference type="Proteomes" id="UP000561459">
    <property type="component" value="Unassembled WGS sequence"/>
</dbReference>
<dbReference type="EMBL" id="JACIDY010000001">
    <property type="protein sequence ID" value="MBB3939078.1"/>
    <property type="molecule type" value="Genomic_DNA"/>
</dbReference>
<comment type="caution">
    <text evidence="2">The sequence shown here is derived from an EMBL/GenBank/DDBJ whole genome shotgun (WGS) entry which is preliminary data.</text>
</comment>
<protein>
    <submittedName>
        <fullName evidence="2">Sugar phosphate isomerase/epimerase</fullName>
    </submittedName>
</protein>
<dbReference type="PANTHER" id="PTHR12110">
    <property type="entry name" value="HYDROXYPYRUVATE ISOMERASE"/>
    <property type="match status" value="1"/>
</dbReference>
<dbReference type="Gene3D" id="3.20.20.150">
    <property type="entry name" value="Divalent-metal-dependent TIM barrel enzymes"/>
    <property type="match status" value="1"/>
</dbReference>
<accession>A0A7W6FXB6</accession>
<reference evidence="2 3" key="1">
    <citation type="submission" date="2020-08" db="EMBL/GenBank/DDBJ databases">
        <title>Genomic Encyclopedia of Type Strains, Phase IV (KMG-IV): sequencing the most valuable type-strain genomes for metagenomic binning, comparative biology and taxonomic classification.</title>
        <authorList>
            <person name="Goeker M."/>
        </authorList>
    </citation>
    <scope>NUCLEOTIDE SEQUENCE [LARGE SCALE GENOMIC DNA]</scope>
    <source>
        <strain evidence="2 3">DSM 27568</strain>
    </source>
</reference>
<gene>
    <name evidence="2" type="ORF">GGR39_000707</name>
</gene>
<keyword evidence="3" id="KW-1185">Reference proteome</keyword>
<dbReference type="Pfam" id="PF01261">
    <property type="entry name" value="AP_endonuc_2"/>
    <property type="match status" value="1"/>
</dbReference>
<dbReference type="PANTHER" id="PTHR12110:SF21">
    <property type="entry name" value="XYLOSE ISOMERASE-LIKE TIM BARREL DOMAIN-CONTAINING PROTEIN"/>
    <property type="match status" value="1"/>
</dbReference>
<evidence type="ECO:0000259" key="1">
    <source>
        <dbReference type="Pfam" id="PF01261"/>
    </source>
</evidence>
<name>A0A7W6FXB6_9SPHN</name>
<dbReference type="AlphaFoldDB" id="A0A7W6FXB6"/>
<proteinExistence type="predicted"/>
<dbReference type="SUPFAM" id="SSF51658">
    <property type="entry name" value="Xylose isomerase-like"/>
    <property type="match status" value="1"/>
</dbReference>
<dbReference type="RefSeq" id="WP_183615862.1">
    <property type="nucleotide sequence ID" value="NZ_JACIDY010000001.1"/>
</dbReference>
<dbReference type="InterPro" id="IPR036237">
    <property type="entry name" value="Xyl_isomerase-like_sf"/>
</dbReference>
<sequence>MKLAVSNIAWPATERDAAYAILRDHGVTGLEIAPALFLSESSDPFVPTDGEVATAMKRMQAAGLELVSMQSLLFGVTGAALFEGEEARGNLIAALERAIALTGRLGIPNLVFGSPRQRAYPDNLSAREAREQAVAVFRRLGDSAVRARTRIAMEPNGRAYGTNFLNRVAEAEAFVRAVDHPGIVLNFDIGTLHMEGDFDAIEAIATAAIDTIGHVHISEPQLAPAPADPAQAARAIRALRKAGWTGWHSIEMAATKTPLADLSAALGRLRQAITLADPVPTP</sequence>
<feature type="domain" description="Xylose isomerase-like TIM barrel" evidence="1">
    <location>
        <begin position="21"/>
        <end position="270"/>
    </location>
</feature>
<dbReference type="InterPro" id="IPR013022">
    <property type="entry name" value="Xyl_isomerase-like_TIM-brl"/>
</dbReference>
<dbReference type="GO" id="GO:0016853">
    <property type="term" value="F:isomerase activity"/>
    <property type="evidence" value="ECO:0007669"/>
    <property type="project" value="UniProtKB-KW"/>
</dbReference>
<evidence type="ECO:0000313" key="3">
    <source>
        <dbReference type="Proteomes" id="UP000561459"/>
    </source>
</evidence>
<evidence type="ECO:0000313" key="2">
    <source>
        <dbReference type="EMBL" id="MBB3939078.1"/>
    </source>
</evidence>
<organism evidence="2 3">
    <name type="scientific">Novosphingobium fluoreni</name>
    <dbReference type="NCBI Taxonomy" id="1391222"/>
    <lineage>
        <taxon>Bacteria</taxon>
        <taxon>Pseudomonadati</taxon>
        <taxon>Pseudomonadota</taxon>
        <taxon>Alphaproteobacteria</taxon>
        <taxon>Sphingomonadales</taxon>
        <taxon>Sphingomonadaceae</taxon>
        <taxon>Novosphingobium</taxon>
    </lineage>
</organism>
<dbReference type="InterPro" id="IPR050312">
    <property type="entry name" value="IolE/XylAMocC-like"/>
</dbReference>